<dbReference type="OrthoDB" id="2135488at2759"/>
<dbReference type="eggNOG" id="ENOG502TAAB">
    <property type="taxonomic scope" value="Eukaryota"/>
</dbReference>
<dbReference type="InterPro" id="IPR052350">
    <property type="entry name" value="Metallo-dep_Lactonases"/>
</dbReference>
<dbReference type="InParanoid" id="F4RWF4"/>
<dbReference type="SUPFAM" id="SSF51556">
    <property type="entry name" value="Metallo-dependent hydrolases"/>
    <property type="match status" value="1"/>
</dbReference>
<dbReference type="GeneID" id="18929072"/>
<dbReference type="KEGG" id="mlr:MELLADRAFT_56941"/>
<dbReference type="PANTHER" id="PTHR43569:SF2">
    <property type="entry name" value="AMIDOHYDROLASE-RELATED DOMAIN-CONTAINING PROTEIN"/>
    <property type="match status" value="1"/>
</dbReference>
<sequence>MPKKTPPSLPISAFSPITPPNLSISSIPNKRNKPIFIIDSHVKHQENEDHQEFKKDWSDSILTLRKSFIEFQSNSPEVESIGPLSQSTSSLNLKKSQSVSPFLGFIFVHDQTSTLDQDKKLKAFDLGSIEISPALGEIIWAPLNEGSEVLIEYLNEIQDVMKSNPTRRLLGCSYSIQSTNHSDRTSLTNPKLIESLKTLGEKGLSVEFLVEGNLDRSAPSVLEEILECVSAVRNDQELGKETKFSICEMGKPHMVTSHSVVPSSASYSSILSHLFSLSLFSNLSIKLSGLPLLIDLELAKGASTYYDRCRRPYHASGYTAAPKPYTSTEEVNEIKDDVVDHHSNNGKEESDLAWKEIKKRMKFYLEPILEAFGDHRIMYSSDFPGFGSLFDDNEEKEEKINSRLKSNYYECQFELFRECLSELGLEGEALDNVFGLNAQKWYGL</sequence>
<dbReference type="Gene3D" id="3.20.20.140">
    <property type="entry name" value="Metal-dependent hydrolases"/>
    <property type="match status" value="1"/>
</dbReference>
<dbReference type="AlphaFoldDB" id="F4RWF4"/>
<dbReference type="InterPro" id="IPR032466">
    <property type="entry name" value="Metal_Hydrolase"/>
</dbReference>
<protein>
    <recommendedName>
        <fullName evidence="3">Amidohydrolase-related domain-containing protein</fullName>
    </recommendedName>
</protein>
<name>F4RWF4_MELLP</name>
<dbReference type="PANTHER" id="PTHR43569">
    <property type="entry name" value="AMIDOHYDROLASE"/>
    <property type="match status" value="1"/>
</dbReference>
<dbReference type="RefSeq" id="XP_007413467.1">
    <property type="nucleotide sequence ID" value="XM_007413405.1"/>
</dbReference>
<keyword evidence="2" id="KW-1185">Reference proteome</keyword>
<dbReference type="STRING" id="747676.F4RWF4"/>
<organism evidence="2">
    <name type="scientific">Melampsora larici-populina (strain 98AG31 / pathotype 3-4-7)</name>
    <name type="common">Poplar leaf rust fungus</name>
    <dbReference type="NCBI Taxonomy" id="747676"/>
    <lineage>
        <taxon>Eukaryota</taxon>
        <taxon>Fungi</taxon>
        <taxon>Dikarya</taxon>
        <taxon>Basidiomycota</taxon>
        <taxon>Pucciniomycotina</taxon>
        <taxon>Pucciniomycetes</taxon>
        <taxon>Pucciniales</taxon>
        <taxon>Melampsoraceae</taxon>
        <taxon>Melampsora</taxon>
    </lineage>
</organism>
<dbReference type="VEuPathDB" id="FungiDB:MELLADRAFT_56941"/>
<proteinExistence type="predicted"/>
<evidence type="ECO:0000313" key="1">
    <source>
        <dbReference type="EMBL" id="EGG03332.1"/>
    </source>
</evidence>
<dbReference type="HOGENOM" id="CLU_634816_0_0_1"/>
<dbReference type="EMBL" id="GL883125">
    <property type="protein sequence ID" value="EGG03332.1"/>
    <property type="molecule type" value="Genomic_DNA"/>
</dbReference>
<gene>
    <name evidence="1" type="ORF">MELLADRAFT_56941</name>
</gene>
<dbReference type="Proteomes" id="UP000001072">
    <property type="component" value="Unassembled WGS sequence"/>
</dbReference>
<evidence type="ECO:0008006" key="3">
    <source>
        <dbReference type="Google" id="ProtNLM"/>
    </source>
</evidence>
<evidence type="ECO:0000313" key="2">
    <source>
        <dbReference type="Proteomes" id="UP000001072"/>
    </source>
</evidence>
<accession>F4RWF4</accession>
<reference evidence="2" key="1">
    <citation type="journal article" date="2011" name="Proc. Natl. Acad. Sci. U.S.A.">
        <title>Obligate biotrophy features unraveled by the genomic analysis of rust fungi.</title>
        <authorList>
            <person name="Duplessis S."/>
            <person name="Cuomo C.A."/>
            <person name="Lin Y.-C."/>
            <person name="Aerts A."/>
            <person name="Tisserant E."/>
            <person name="Veneault-Fourrey C."/>
            <person name="Joly D.L."/>
            <person name="Hacquard S."/>
            <person name="Amselem J."/>
            <person name="Cantarel B.L."/>
            <person name="Chiu R."/>
            <person name="Coutinho P.M."/>
            <person name="Feau N."/>
            <person name="Field M."/>
            <person name="Frey P."/>
            <person name="Gelhaye E."/>
            <person name="Goldberg J."/>
            <person name="Grabherr M.G."/>
            <person name="Kodira C.D."/>
            <person name="Kohler A."/>
            <person name="Kuees U."/>
            <person name="Lindquist E.A."/>
            <person name="Lucas S.M."/>
            <person name="Mago R."/>
            <person name="Mauceli E."/>
            <person name="Morin E."/>
            <person name="Murat C."/>
            <person name="Pangilinan J.L."/>
            <person name="Park R."/>
            <person name="Pearson M."/>
            <person name="Quesneville H."/>
            <person name="Rouhier N."/>
            <person name="Sakthikumar S."/>
            <person name="Salamov A.A."/>
            <person name="Schmutz J."/>
            <person name="Selles B."/>
            <person name="Shapiro H."/>
            <person name="Tanguay P."/>
            <person name="Tuskan G.A."/>
            <person name="Henrissat B."/>
            <person name="Van de Peer Y."/>
            <person name="Rouze P."/>
            <person name="Ellis J.G."/>
            <person name="Dodds P.N."/>
            <person name="Schein J.E."/>
            <person name="Zhong S."/>
            <person name="Hamelin R.C."/>
            <person name="Grigoriev I.V."/>
            <person name="Szabo L.J."/>
            <person name="Martin F."/>
        </authorList>
    </citation>
    <scope>NUCLEOTIDE SEQUENCE [LARGE SCALE GENOMIC DNA]</scope>
    <source>
        <strain evidence="2">98AG31 / pathotype 3-4-7</strain>
    </source>
</reference>